<name>A0A6N9Q8J7_9BACL</name>
<evidence type="ECO:0000313" key="3">
    <source>
        <dbReference type="Proteomes" id="UP000448943"/>
    </source>
</evidence>
<proteinExistence type="predicted"/>
<dbReference type="RefSeq" id="WP_160647880.1">
    <property type="nucleotide sequence ID" value="NZ_SIJB01000056.1"/>
</dbReference>
<feature type="transmembrane region" description="Helical" evidence="1">
    <location>
        <begin position="45"/>
        <end position="63"/>
    </location>
</feature>
<gene>
    <name evidence="2" type="ORF">ERL59_19100</name>
</gene>
<sequence>MNINLVPLLLIITLFGLIAYALLYVYISNRAVQMFFLNKNVKNAIILICIFIIVMISIFNWQLNKENEDLKYRYGNEIQFQHIILRNVYHDSHAYLIELLNTNDKQLRQELLEKIYIELRTSNTHLLFNLDHEFGFSYGVDFESFHWNFSDFVKQLKEKNPSESFTNLELEQIELVLQYLKVFDEKLMQLKVEIIESKEWANIYEQPIAQKILTELAEELSSLPEFKVK</sequence>
<organism evidence="2 3">
    <name type="scientific">Chengkuizengella marina</name>
    <dbReference type="NCBI Taxonomy" id="2507566"/>
    <lineage>
        <taxon>Bacteria</taxon>
        <taxon>Bacillati</taxon>
        <taxon>Bacillota</taxon>
        <taxon>Bacilli</taxon>
        <taxon>Bacillales</taxon>
        <taxon>Paenibacillaceae</taxon>
        <taxon>Chengkuizengella</taxon>
    </lineage>
</organism>
<keyword evidence="1" id="KW-0472">Membrane</keyword>
<dbReference type="Proteomes" id="UP000448943">
    <property type="component" value="Unassembled WGS sequence"/>
</dbReference>
<protein>
    <submittedName>
        <fullName evidence="2">Uncharacterized protein</fullName>
    </submittedName>
</protein>
<evidence type="ECO:0000256" key="1">
    <source>
        <dbReference type="SAM" id="Phobius"/>
    </source>
</evidence>
<dbReference type="AlphaFoldDB" id="A0A6N9Q8J7"/>
<keyword evidence="1" id="KW-1133">Transmembrane helix</keyword>
<keyword evidence="3" id="KW-1185">Reference proteome</keyword>
<reference evidence="2 3" key="1">
    <citation type="submission" date="2019-01" db="EMBL/GenBank/DDBJ databases">
        <title>Chengkuizengella sp. nov., isolated from deep-sea sediment of East Pacific Ocean.</title>
        <authorList>
            <person name="Yang J."/>
            <person name="Lai Q."/>
            <person name="Shao Z."/>
        </authorList>
    </citation>
    <scope>NUCLEOTIDE SEQUENCE [LARGE SCALE GENOMIC DNA]</scope>
    <source>
        <strain evidence="2 3">YPA3-1-1</strain>
    </source>
</reference>
<feature type="transmembrane region" description="Helical" evidence="1">
    <location>
        <begin position="6"/>
        <end position="25"/>
    </location>
</feature>
<keyword evidence="1" id="KW-0812">Transmembrane</keyword>
<accession>A0A6N9Q8J7</accession>
<dbReference type="EMBL" id="SIJB01000056">
    <property type="protein sequence ID" value="NBI31060.1"/>
    <property type="molecule type" value="Genomic_DNA"/>
</dbReference>
<comment type="caution">
    <text evidence="2">The sequence shown here is derived from an EMBL/GenBank/DDBJ whole genome shotgun (WGS) entry which is preliminary data.</text>
</comment>
<evidence type="ECO:0000313" key="2">
    <source>
        <dbReference type="EMBL" id="NBI31060.1"/>
    </source>
</evidence>